<dbReference type="InterPro" id="IPR011990">
    <property type="entry name" value="TPR-like_helical_dom_sf"/>
</dbReference>
<evidence type="ECO:0000313" key="5">
    <source>
        <dbReference type="EMBL" id="MFC6996636.1"/>
    </source>
</evidence>
<dbReference type="InterPro" id="IPR050817">
    <property type="entry name" value="DjlA_DnaK_co-chaperone"/>
</dbReference>
<name>A0ABW2DFU7_9BACT</name>
<dbReference type="InterPro" id="IPR036869">
    <property type="entry name" value="J_dom_sf"/>
</dbReference>
<sequence length="363" mass="41710">MAKNYYHTLGLSPNATAAEIKAAYKRLALKFHPDKNPGNVRAEEQFKLVNEAYQVLSNPRRRATYDLQRQYEQQQRQAQAYSNPRYHHTRSPAGYRERYYRQRPQQKANFSKRDIQIVLGVVLLALLLALGLKLGWDHLVYSRVVEQAQEAELTGQWEQAQEAYSTVLEYKPELQEMRIKRAALRLQQLNDAQGALSDYSWLIRNTTDPKAEWYAARGKCYLALKNHNLAIQDFNVALTLAPAMVHLYQDRAVANLQAEQNWPAALADLTHYLNSEHISAEEKTEAFLYRAFAHYRTQEWISAWIDTEQALTQDSTNAKAYFLQALIARAQQGEAVSCELLAKAAQLGFRNAEAELEHHCAEL</sequence>
<feature type="domain" description="J" evidence="4">
    <location>
        <begin position="4"/>
        <end position="69"/>
    </location>
</feature>
<dbReference type="SUPFAM" id="SSF46565">
    <property type="entry name" value="Chaperone J-domain"/>
    <property type="match status" value="1"/>
</dbReference>
<dbReference type="CDD" id="cd06257">
    <property type="entry name" value="DnaJ"/>
    <property type="match status" value="1"/>
</dbReference>
<evidence type="ECO:0000313" key="6">
    <source>
        <dbReference type="Proteomes" id="UP001596405"/>
    </source>
</evidence>
<dbReference type="Proteomes" id="UP001596405">
    <property type="component" value="Unassembled WGS sequence"/>
</dbReference>
<dbReference type="PROSITE" id="PS50005">
    <property type="entry name" value="TPR"/>
    <property type="match status" value="1"/>
</dbReference>
<dbReference type="Pfam" id="PF00226">
    <property type="entry name" value="DnaJ"/>
    <property type="match status" value="1"/>
</dbReference>
<dbReference type="PROSITE" id="PS50076">
    <property type="entry name" value="DNAJ_2"/>
    <property type="match status" value="1"/>
</dbReference>
<dbReference type="EMBL" id="JBHSYQ010000003">
    <property type="protein sequence ID" value="MFC6996636.1"/>
    <property type="molecule type" value="Genomic_DNA"/>
</dbReference>
<dbReference type="SMART" id="SM00271">
    <property type="entry name" value="DnaJ"/>
    <property type="match status" value="1"/>
</dbReference>
<keyword evidence="6" id="KW-1185">Reference proteome</keyword>
<dbReference type="PROSITE" id="PS00636">
    <property type="entry name" value="DNAJ_1"/>
    <property type="match status" value="1"/>
</dbReference>
<dbReference type="SUPFAM" id="SSF48452">
    <property type="entry name" value="TPR-like"/>
    <property type="match status" value="2"/>
</dbReference>
<feature type="transmembrane region" description="Helical" evidence="3">
    <location>
        <begin position="117"/>
        <end position="136"/>
    </location>
</feature>
<keyword evidence="3" id="KW-0812">Transmembrane</keyword>
<feature type="region of interest" description="Disordered" evidence="2">
    <location>
        <begin position="73"/>
        <end position="93"/>
    </location>
</feature>
<dbReference type="PANTHER" id="PTHR24074">
    <property type="entry name" value="CO-CHAPERONE PROTEIN DJLA"/>
    <property type="match status" value="1"/>
</dbReference>
<evidence type="ECO:0000259" key="4">
    <source>
        <dbReference type="PROSITE" id="PS50076"/>
    </source>
</evidence>
<dbReference type="Gene3D" id="1.25.40.10">
    <property type="entry name" value="Tetratricopeptide repeat domain"/>
    <property type="match status" value="2"/>
</dbReference>
<dbReference type="InterPro" id="IPR018253">
    <property type="entry name" value="DnaJ_domain_CS"/>
</dbReference>
<evidence type="ECO:0000256" key="3">
    <source>
        <dbReference type="SAM" id="Phobius"/>
    </source>
</evidence>
<dbReference type="RefSeq" id="WP_066622404.1">
    <property type="nucleotide sequence ID" value="NZ_JBHSYQ010000003.1"/>
</dbReference>
<keyword evidence="3" id="KW-1133">Transmembrane helix</keyword>
<evidence type="ECO:0000256" key="1">
    <source>
        <dbReference type="PROSITE-ProRule" id="PRU00339"/>
    </source>
</evidence>
<proteinExistence type="predicted"/>
<dbReference type="Gene3D" id="1.10.287.110">
    <property type="entry name" value="DnaJ domain"/>
    <property type="match status" value="1"/>
</dbReference>
<dbReference type="InterPro" id="IPR019734">
    <property type="entry name" value="TPR_rpt"/>
</dbReference>
<accession>A0ABW2DFU7</accession>
<protein>
    <submittedName>
        <fullName evidence="5">DnaJ domain-containing protein</fullName>
    </submittedName>
</protein>
<gene>
    <name evidence="5" type="ORF">ACFQHR_03315</name>
</gene>
<dbReference type="PRINTS" id="PR00625">
    <property type="entry name" value="JDOMAIN"/>
</dbReference>
<evidence type="ECO:0000256" key="2">
    <source>
        <dbReference type="SAM" id="MobiDB-lite"/>
    </source>
</evidence>
<organism evidence="5 6">
    <name type="scientific">Rufibacter roseus</name>
    <dbReference type="NCBI Taxonomy" id="1567108"/>
    <lineage>
        <taxon>Bacteria</taxon>
        <taxon>Pseudomonadati</taxon>
        <taxon>Bacteroidota</taxon>
        <taxon>Cytophagia</taxon>
        <taxon>Cytophagales</taxon>
        <taxon>Hymenobacteraceae</taxon>
        <taxon>Rufibacter</taxon>
    </lineage>
</organism>
<comment type="caution">
    <text evidence="5">The sequence shown here is derived from an EMBL/GenBank/DDBJ whole genome shotgun (WGS) entry which is preliminary data.</text>
</comment>
<keyword evidence="1" id="KW-0802">TPR repeat</keyword>
<reference evidence="6" key="1">
    <citation type="journal article" date="2019" name="Int. J. Syst. Evol. Microbiol.">
        <title>The Global Catalogue of Microorganisms (GCM) 10K type strain sequencing project: providing services to taxonomists for standard genome sequencing and annotation.</title>
        <authorList>
            <consortium name="The Broad Institute Genomics Platform"/>
            <consortium name="The Broad Institute Genome Sequencing Center for Infectious Disease"/>
            <person name="Wu L."/>
            <person name="Ma J."/>
        </authorList>
    </citation>
    <scope>NUCLEOTIDE SEQUENCE [LARGE SCALE GENOMIC DNA]</scope>
    <source>
        <strain evidence="6">CGMCC 4.7393</strain>
    </source>
</reference>
<dbReference type="SMART" id="SM00028">
    <property type="entry name" value="TPR"/>
    <property type="match status" value="3"/>
</dbReference>
<keyword evidence="3" id="KW-0472">Membrane</keyword>
<feature type="repeat" description="TPR" evidence="1">
    <location>
        <begin position="211"/>
        <end position="244"/>
    </location>
</feature>
<dbReference type="InterPro" id="IPR001623">
    <property type="entry name" value="DnaJ_domain"/>
</dbReference>